<reference evidence="2" key="1">
    <citation type="journal article" date="2014" name="Front. Microbiol.">
        <title>High frequency of phylogenetically diverse reductive dehalogenase-homologous genes in deep subseafloor sedimentary metagenomes.</title>
        <authorList>
            <person name="Kawai M."/>
            <person name="Futagami T."/>
            <person name="Toyoda A."/>
            <person name="Takaki Y."/>
            <person name="Nishi S."/>
            <person name="Hori S."/>
            <person name="Arai W."/>
            <person name="Tsubouchi T."/>
            <person name="Morono Y."/>
            <person name="Uchiyama I."/>
            <person name="Ito T."/>
            <person name="Fujiyama A."/>
            <person name="Inagaki F."/>
            <person name="Takami H."/>
        </authorList>
    </citation>
    <scope>NUCLEOTIDE SEQUENCE</scope>
    <source>
        <strain evidence="2">Expedition CK06-06</strain>
    </source>
</reference>
<comment type="caution">
    <text evidence="2">The sequence shown here is derived from an EMBL/GenBank/DDBJ whole genome shotgun (WGS) entry which is preliminary data.</text>
</comment>
<dbReference type="AlphaFoldDB" id="X1PYH8"/>
<proteinExistence type="predicted"/>
<keyword evidence="1" id="KW-0812">Transmembrane</keyword>
<gene>
    <name evidence="2" type="ORF">S06H3_59169</name>
</gene>
<evidence type="ECO:0000313" key="2">
    <source>
        <dbReference type="EMBL" id="GAI47581.1"/>
    </source>
</evidence>
<accession>X1PYH8</accession>
<evidence type="ECO:0000256" key="1">
    <source>
        <dbReference type="SAM" id="Phobius"/>
    </source>
</evidence>
<name>X1PYH8_9ZZZZ</name>
<keyword evidence="1" id="KW-0472">Membrane</keyword>
<feature type="transmembrane region" description="Helical" evidence="1">
    <location>
        <begin position="12"/>
        <end position="36"/>
    </location>
</feature>
<feature type="non-terminal residue" evidence="2">
    <location>
        <position position="103"/>
    </location>
</feature>
<keyword evidence="1" id="KW-1133">Transmembrane helix</keyword>
<sequence>MDEFLNNADVIGAYGILFYHLYGAFKLNFIFSRAVLSIKEIKKILKAHFRIYETRSRNETESPGLAYSKDFQEVILGSLNIARKKGHQRIEIGDIITALAKHD</sequence>
<organism evidence="2">
    <name type="scientific">marine sediment metagenome</name>
    <dbReference type="NCBI Taxonomy" id="412755"/>
    <lineage>
        <taxon>unclassified sequences</taxon>
        <taxon>metagenomes</taxon>
        <taxon>ecological metagenomes</taxon>
    </lineage>
</organism>
<dbReference type="EMBL" id="BARV01038399">
    <property type="protein sequence ID" value="GAI47581.1"/>
    <property type="molecule type" value="Genomic_DNA"/>
</dbReference>
<protein>
    <recommendedName>
        <fullName evidence="3">Clp R domain-containing protein</fullName>
    </recommendedName>
</protein>
<evidence type="ECO:0008006" key="3">
    <source>
        <dbReference type="Google" id="ProtNLM"/>
    </source>
</evidence>